<dbReference type="Pfam" id="PF12969">
    <property type="entry name" value="DUF3857"/>
    <property type="match status" value="1"/>
</dbReference>
<name>A0ABT4KVV3_9SPHI</name>
<dbReference type="Proteomes" id="UP001144341">
    <property type="component" value="Unassembled WGS sequence"/>
</dbReference>
<proteinExistence type="predicted"/>
<dbReference type="Gene3D" id="3.10.620.30">
    <property type="match status" value="1"/>
</dbReference>
<keyword evidence="4" id="KW-1185">Reference proteome</keyword>
<keyword evidence="1" id="KW-0732">Signal</keyword>
<dbReference type="SUPFAM" id="SSF54001">
    <property type="entry name" value="Cysteine proteinases"/>
    <property type="match status" value="1"/>
</dbReference>
<evidence type="ECO:0000313" key="4">
    <source>
        <dbReference type="Proteomes" id="UP001144341"/>
    </source>
</evidence>
<evidence type="ECO:0000259" key="2">
    <source>
        <dbReference type="Pfam" id="PF12969"/>
    </source>
</evidence>
<feature type="domain" description="DUF3857" evidence="2">
    <location>
        <begin position="59"/>
        <end position="214"/>
    </location>
</feature>
<dbReference type="EMBL" id="JAPWGL010000002">
    <property type="protein sequence ID" value="MCZ4223047.1"/>
    <property type="molecule type" value="Genomic_DNA"/>
</dbReference>
<protein>
    <submittedName>
        <fullName evidence="3">DUF3857 domain-containing protein</fullName>
    </submittedName>
</protein>
<comment type="caution">
    <text evidence="3">The sequence shown here is derived from an EMBL/GenBank/DDBJ whole genome shotgun (WGS) entry which is preliminary data.</text>
</comment>
<feature type="signal peptide" evidence="1">
    <location>
        <begin position="1"/>
        <end position="20"/>
    </location>
</feature>
<dbReference type="RefSeq" id="WP_269414847.1">
    <property type="nucleotide sequence ID" value="NZ_JAPWGL010000002.1"/>
</dbReference>
<reference evidence="3" key="1">
    <citation type="submission" date="2022-12" db="EMBL/GenBank/DDBJ databases">
        <title>Genome sequence of SJ11.</title>
        <authorList>
            <person name="Woo H."/>
        </authorList>
    </citation>
    <scope>NUCLEOTIDE SEQUENCE</scope>
    <source>
        <strain evidence="3">SJ11</strain>
    </source>
</reference>
<organism evidence="3 4">
    <name type="scientific">Pedobacter rhodius</name>
    <dbReference type="NCBI Taxonomy" id="3004098"/>
    <lineage>
        <taxon>Bacteria</taxon>
        <taxon>Pseudomonadati</taxon>
        <taxon>Bacteroidota</taxon>
        <taxon>Sphingobacteriia</taxon>
        <taxon>Sphingobacteriales</taxon>
        <taxon>Sphingobacteriaceae</taxon>
        <taxon>Pedobacter</taxon>
    </lineage>
</organism>
<sequence>MMKSTTIFFSLLFFAITAFSQDNYDADLIPSNLKNRANATIRNEETTVDMRAPDNVILNVKKAVTVLNKNGEEKARLVLFYDKSTLIKSIKGEVYNAAGILTKKFNQGNFSDESAADGFSLFVDDRVKHYLPSENVYPYTVVYNYEIRYKQNLIIPEWIPQPADDISVEKGSYTFICKPSDELRIKTQNFQGKPEETINDKQKVMVWKINNLFAVKPEPFSPDRATYQTAVKIAAKDFIYYDHKGRYKNWQELGKWNYEDLLKNRKTLPPTTIQTITGLVAAEKTDKDKARKIYEYMQKKTRYISVQVGIGGFQPASAAEVDMLGYGDCKALVNYTQSLLDVAGIESYYCVVEAGSKKVSFDPGFADMIQGNHVILCMPLKGDTTWLECTDQKIPFGFLSTFTDDRIVLACTKDGGKLLKTPKLTAADNFQIRSANLNILANGDVSGKMTTTFAGSQYDDNEEIIDKPLTEQKKLLSGIYDIDNIYFNTINYNQKKSLNPEVTENLSLDIPHYAGLNNNKLFLKVNAFNVQPNIPEVRNRTKPVYISRGSTDEDTIIYNLPETIQTNLLPDSDKSLKTIFGEYTCKTVLEGKKLTYHRKLVINDGTFPPESYSDFYNFINEVNTADNLKLIFSLKK</sequence>
<evidence type="ECO:0000256" key="1">
    <source>
        <dbReference type="SAM" id="SignalP"/>
    </source>
</evidence>
<dbReference type="InterPro" id="IPR024618">
    <property type="entry name" value="DUF3857"/>
</dbReference>
<accession>A0ABT4KVV3</accession>
<evidence type="ECO:0000313" key="3">
    <source>
        <dbReference type="EMBL" id="MCZ4223047.1"/>
    </source>
</evidence>
<feature type="chain" id="PRO_5046389589" evidence="1">
    <location>
        <begin position="21"/>
        <end position="636"/>
    </location>
</feature>
<dbReference type="InterPro" id="IPR038765">
    <property type="entry name" value="Papain-like_cys_pep_sf"/>
</dbReference>
<gene>
    <name evidence="3" type="ORF">O0931_07035</name>
</gene>
<dbReference type="Gene3D" id="2.60.120.1130">
    <property type="match status" value="1"/>
</dbReference>
<dbReference type="Gene3D" id="2.60.40.3140">
    <property type="match status" value="1"/>
</dbReference>